<feature type="region of interest" description="Disordered" evidence="1">
    <location>
        <begin position="1281"/>
        <end position="1317"/>
    </location>
</feature>
<feature type="region of interest" description="Disordered" evidence="1">
    <location>
        <begin position="766"/>
        <end position="803"/>
    </location>
</feature>
<accession>A0AAW0WM08</accession>
<evidence type="ECO:0000256" key="1">
    <source>
        <dbReference type="SAM" id="MobiDB-lite"/>
    </source>
</evidence>
<feature type="compositionally biased region" description="Polar residues" evidence="1">
    <location>
        <begin position="1691"/>
        <end position="1710"/>
    </location>
</feature>
<feature type="compositionally biased region" description="Pro residues" evidence="1">
    <location>
        <begin position="320"/>
        <end position="338"/>
    </location>
</feature>
<feature type="compositionally biased region" description="Basic and acidic residues" evidence="1">
    <location>
        <begin position="793"/>
        <end position="802"/>
    </location>
</feature>
<feature type="compositionally biased region" description="Low complexity" evidence="1">
    <location>
        <begin position="1360"/>
        <end position="1375"/>
    </location>
</feature>
<feature type="compositionally biased region" description="Polar residues" evidence="1">
    <location>
        <begin position="95"/>
        <end position="132"/>
    </location>
</feature>
<dbReference type="PANTHER" id="PTHR15572:SF0">
    <property type="entry name" value="GLUTAMINE-RICH PROTEIN-RELATED"/>
    <property type="match status" value="1"/>
</dbReference>
<dbReference type="GO" id="GO:0045893">
    <property type="term" value="P:positive regulation of DNA-templated transcription"/>
    <property type="evidence" value="ECO:0007669"/>
    <property type="project" value="TreeGrafter"/>
</dbReference>
<feature type="region of interest" description="Disordered" evidence="1">
    <location>
        <begin position="1357"/>
        <end position="1399"/>
    </location>
</feature>
<feature type="compositionally biased region" description="Low complexity" evidence="1">
    <location>
        <begin position="466"/>
        <end position="487"/>
    </location>
</feature>
<feature type="non-terminal residue" evidence="3">
    <location>
        <position position="1"/>
    </location>
</feature>
<feature type="region of interest" description="Disordered" evidence="1">
    <location>
        <begin position="449"/>
        <end position="491"/>
    </location>
</feature>
<dbReference type="InterPro" id="IPR015671">
    <property type="entry name" value="GSCR1_dom"/>
</dbReference>
<proteinExistence type="predicted"/>
<dbReference type="Proteomes" id="UP001445076">
    <property type="component" value="Unassembled WGS sequence"/>
</dbReference>
<feature type="compositionally biased region" description="Low complexity" evidence="1">
    <location>
        <begin position="1569"/>
        <end position="1641"/>
    </location>
</feature>
<feature type="compositionally biased region" description="Polar residues" evidence="1">
    <location>
        <begin position="1549"/>
        <end position="1562"/>
    </location>
</feature>
<feature type="non-terminal residue" evidence="3">
    <location>
        <position position="1844"/>
    </location>
</feature>
<feature type="compositionally biased region" description="Basic residues" evidence="1">
    <location>
        <begin position="782"/>
        <end position="792"/>
    </location>
</feature>
<feature type="region of interest" description="Disordered" evidence="1">
    <location>
        <begin position="1654"/>
        <end position="1710"/>
    </location>
</feature>
<dbReference type="GO" id="GO:0016514">
    <property type="term" value="C:SWI/SNF complex"/>
    <property type="evidence" value="ECO:0007669"/>
    <property type="project" value="TreeGrafter"/>
</dbReference>
<feature type="compositionally biased region" description="Basic residues" evidence="1">
    <location>
        <begin position="1290"/>
        <end position="1300"/>
    </location>
</feature>
<gene>
    <name evidence="3" type="ORF">OTU49_006869</name>
</gene>
<comment type="caution">
    <text evidence="3">The sequence shown here is derived from an EMBL/GenBank/DDBJ whole genome shotgun (WGS) entry which is preliminary data.</text>
</comment>
<evidence type="ECO:0000313" key="4">
    <source>
        <dbReference type="Proteomes" id="UP001445076"/>
    </source>
</evidence>
<sequence>NVALQTSGAPLVVGAPNSSGGEGSRENDHPTLQQLLAFSSQQAPQPQPQQQLQQNAGNVGHGLPTAILTANSSRHPSIQQTPQSQQQLSVQPSPRTVSVRPQPSPATKGSQSVLQSTPQPTPQVISQTSAQTPPQIMQGGVQLVGGSNQVITSGGQILTSASPQLIQGTQLLQTHGSTQVLPTGQLLSGGQVLHNGQVIQGGQVFHGPHLLPGGQLLQGGQVIQGSQVLQGGQLIQSGQVINSSQLITTTTQMATSGVSGLGAASAPLYVTPSTPAVQQQQQQQQTHAVTLHQAVQPPTPTASPFSVVSKSPGAALPRTSPSPSPYHPTTPSPHPAVPSPASYTTRSPAPSPHSNVSAMRSPAPPTPSPAATPTPQTHSNITAIPQQQPAGMVQGVMGNVGMVQSLVPQLPLSQVVGSNGMVLPQPGVQQATAGVKQVVSGGQLIQIVSSPQPTQPRQPLATPAHKPIQPKQPQLLPKPPQAAVVGQPAPPPPGKTVMGARPVTPGGQQPIVIGAAGQQPTMMTGQQGLGGFVINPSLLQSSLQQPILIQQPNGVLLVRPSGPSGAGGAPGQTLLVPMHGQHHMMSAGTKTGQHQTVVFPGNGQGGPAYVIPPNGSSGLGAPGMMGAAQGSRGPQPIIRLVAPQAPLQLQQIQTPNGPTLVAVPAGQTVNLQGLLAAGGATMRTLAPQVASGPLQLAPSSVAPNMAPVVSMGHIQMSGGGQQLHVSVPGAPLQLASSLPSSLPSVITTTKQTVIDESVAPASIVTATEAGPHHQTITESNKNTKKKSKKKKKEKEPKDEKIKGKGTSINLNDILKETGIVGDLMLFDDNELGLGGEGMEGVQAPAPPAQVNPVSAMVTSAPVVAPVPSLPAPDNTSFTATSENTGHIVVGSSQQHTLVGMSGSLVTGTVVTSSPPAGIMTNASMHSGMSITLDPSGKFILGSDPTKAHLSTTQTATQVGGLMIPSCQSQVQVIGGASVGLTSSICNVASSGSMANVMSSGMPTVMAGNTGTGVVGPNALPTVCSLPSFTQLLTPPTQVSSNVVVHGPSVTTKTKPIQLQHTASKLTQVTSKNQTGADICRVAQNTHLLQALHLPASEKHSPSPSGQPLLTSLLSGQHSINGNGVEQPGVPVQVSVADGGPMLTVVSVGSVMSLPEGIVSTGTTFSSPAPLSILVPSQASQVPQSSAVIASSSATNNVMSGAIISHKQFVSNSGLIPQTSVTCTNSENVPVVARGHSQIVNALHPDNVPSQTNNASSFVTKSIEGSKTPSFQNEYVATLQRGQNIIDTNKNKSKSNKKKKKDRESESVSTSTTSPVMVKQSLQERLKLSTCTSTGGTPQQLCLAPIPNGLSGPAIKTVSQSIGSSTPPGSLPLSMGETSVASDNTSLAGPNISATPPVSLVPPVTTTTTTTATVQAPSATTTITVTTTTTSSSHATSGVVYAGPRQQHSKQVKHLILSPQNQEALKKVHNQIQALQNKKTDQDKSCLQQLYTEYRKIMATGKHVTVTTTPQPPQIPPTPSPPTPVRYSHPVGHKIITLTQFKQQIKHLPQDQQRQIMDQSKQVLQKWKDSGNVSSSGTVTTPTTINTSTPHLSPSPQASSSVTSTKRSASPGSGASMPTISTSASSPTVPTTSTTVSSCSSSNTLNYSTKMIPPQCSPVSSTTPAVSHSNALGPSPKSLVQSGMVLPPQVSPHPSSTSGTQEQSPGQNKTPLTYSITKEQLFEHQLKTDQNGALNPDYRNPFKNKIDACKRLIRYHVFSESTPTARELTDSNAQFELQAESLLKKFNNMKYKYQSLLIKDSMRRHASSETVMLYRLFVQEDKTNIEREKADVQNGKILDVPSGLV</sequence>
<feature type="compositionally biased region" description="Polar residues" evidence="1">
    <location>
        <begin position="1376"/>
        <end position="1387"/>
    </location>
</feature>
<feature type="region of interest" description="Disordered" evidence="1">
    <location>
        <begin position="1"/>
        <end position="132"/>
    </location>
</feature>
<reference evidence="3 4" key="1">
    <citation type="journal article" date="2024" name="BMC Genomics">
        <title>Genome assembly of redclaw crayfish (Cherax quadricarinatus) provides insights into its immune adaptation and hypoxia tolerance.</title>
        <authorList>
            <person name="Liu Z."/>
            <person name="Zheng J."/>
            <person name="Li H."/>
            <person name="Fang K."/>
            <person name="Wang S."/>
            <person name="He J."/>
            <person name="Zhou D."/>
            <person name="Weng S."/>
            <person name="Chi M."/>
            <person name="Gu Z."/>
            <person name="He J."/>
            <person name="Li F."/>
            <person name="Wang M."/>
        </authorList>
    </citation>
    <scope>NUCLEOTIDE SEQUENCE [LARGE SCALE GENOMIC DNA]</scope>
    <source>
        <strain evidence="3">ZL_2023a</strain>
    </source>
</reference>
<feature type="compositionally biased region" description="Low complexity" evidence="1">
    <location>
        <begin position="76"/>
        <end position="94"/>
    </location>
</feature>
<feature type="compositionally biased region" description="Low complexity" evidence="1">
    <location>
        <begin position="32"/>
        <end position="54"/>
    </location>
</feature>
<dbReference type="InterPro" id="IPR052438">
    <property type="entry name" value="Chromatin_remod/trans_coact"/>
</dbReference>
<dbReference type="EMBL" id="JARKIK010000056">
    <property type="protein sequence ID" value="KAK8732667.1"/>
    <property type="molecule type" value="Genomic_DNA"/>
</dbReference>
<dbReference type="Pfam" id="PF15249">
    <property type="entry name" value="GLTSCR1"/>
    <property type="match status" value="1"/>
</dbReference>
<dbReference type="PANTHER" id="PTHR15572">
    <property type="entry name" value="GLIOMA TUMOR SUPPRESSOR CANDIDATE REGION GENE 1"/>
    <property type="match status" value="1"/>
</dbReference>
<evidence type="ECO:0000313" key="3">
    <source>
        <dbReference type="EMBL" id="KAK8732667.1"/>
    </source>
</evidence>
<evidence type="ECO:0000259" key="2">
    <source>
        <dbReference type="Pfam" id="PF15249"/>
    </source>
</evidence>
<keyword evidence="4" id="KW-1185">Reference proteome</keyword>
<feature type="compositionally biased region" description="Pro residues" evidence="1">
    <location>
        <begin position="362"/>
        <end position="372"/>
    </location>
</feature>
<protein>
    <recommendedName>
        <fullName evidence="2">GLTSCR protein conserved domain-containing protein</fullName>
    </recommendedName>
</protein>
<feature type="domain" description="GLTSCR protein conserved" evidence="2">
    <location>
        <begin position="1728"/>
        <end position="1828"/>
    </location>
</feature>
<feature type="compositionally biased region" description="Polar residues" evidence="1">
    <location>
        <begin position="342"/>
        <end position="358"/>
    </location>
</feature>
<organism evidence="3 4">
    <name type="scientific">Cherax quadricarinatus</name>
    <name type="common">Australian red claw crayfish</name>
    <dbReference type="NCBI Taxonomy" id="27406"/>
    <lineage>
        <taxon>Eukaryota</taxon>
        <taxon>Metazoa</taxon>
        <taxon>Ecdysozoa</taxon>
        <taxon>Arthropoda</taxon>
        <taxon>Crustacea</taxon>
        <taxon>Multicrustacea</taxon>
        <taxon>Malacostraca</taxon>
        <taxon>Eumalacostraca</taxon>
        <taxon>Eucarida</taxon>
        <taxon>Decapoda</taxon>
        <taxon>Pleocyemata</taxon>
        <taxon>Astacidea</taxon>
        <taxon>Parastacoidea</taxon>
        <taxon>Parastacidae</taxon>
        <taxon>Cherax</taxon>
    </lineage>
</organism>
<feature type="region of interest" description="Disordered" evidence="1">
    <location>
        <begin position="273"/>
        <end position="381"/>
    </location>
</feature>
<feature type="compositionally biased region" description="Polar residues" evidence="1">
    <location>
        <begin position="1656"/>
        <end position="1671"/>
    </location>
</feature>
<name>A0AAW0WM08_CHEQU</name>
<feature type="region of interest" description="Disordered" evidence="1">
    <location>
        <begin position="1545"/>
        <end position="1641"/>
    </location>
</feature>